<evidence type="ECO:0000256" key="9">
    <source>
        <dbReference type="SAM" id="Phobius"/>
    </source>
</evidence>
<dbReference type="InterPro" id="IPR005467">
    <property type="entry name" value="His_kinase_dom"/>
</dbReference>
<feature type="transmembrane region" description="Helical" evidence="9">
    <location>
        <begin position="328"/>
        <end position="348"/>
    </location>
</feature>
<dbReference type="Pfam" id="PF02518">
    <property type="entry name" value="HATPase_c"/>
    <property type="match status" value="1"/>
</dbReference>
<keyword evidence="12" id="KW-1185">Reference proteome</keyword>
<dbReference type="GO" id="GO:0016301">
    <property type="term" value="F:kinase activity"/>
    <property type="evidence" value="ECO:0007669"/>
    <property type="project" value="UniProtKB-KW"/>
</dbReference>
<keyword evidence="6 11" id="KW-0418">Kinase</keyword>
<evidence type="ECO:0000256" key="3">
    <source>
        <dbReference type="ARBA" id="ARBA00022553"/>
    </source>
</evidence>
<proteinExistence type="predicted"/>
<feature type="transmembrane region" description="Helical" evidence="9">
    <location>
        <begin position="426"/>
        <end position="447"/>
    </location>
</feature>
<reference evidence="11 12" key="1">
    <citation type="submission" date="2024-09" db="EMBL/GenBank/DDBJ databases">
        <authorList>
            <person name="Sun Q."/>
            <person name="Mori K."/>
        </authorList>
    </citation>
    <scope>NUCLEOTIDE SEQUENCE [LARGE SCALE GENOMIC DNA]</scope>
    <source>
        <strain evidence="11 12">CECT 7682</strain>
    </source>
</reference>
<evidence type="ECO:0000256" key="5">
    <source>
        <dbReference type="ARBA" id="ARBA00022741"/>
    </source>
</evidence>
<dbReference type="SMART" id="SM00388">
    <property type="entry name" value="HisKA"/>
    <property type="match status" value="1"/>
</dbReference>
<feature type="transmembrane region" description="Helical" evidence="9">
    <location>
        <begin position="764"/>
        <end position="785"/>
    </location>
</feature>
<feature type="transmembrane region" description="Helical" evidence="9">
    <location>
        <begin position="404"/>
        <end position="420"/>
    </location>
</feature>
<accession>A0ABV5J918</accession>
<keyword evidence="3" id="KW-0597">Phosphoprotein</keyword>
<comment type="caution">
    <text evidence="11">The sequence shown here is derived from an EMBL/GenBank/DDBJ whole genome shotgun (WGS) entry which is preliminary data.</text>
</comment>
<dbReference type="Gene3D" id="6.10.340.10">
    <property type="match status" value="1"/>
</dbReference>
<dbReference type="InterPro" id="IPR036097">
    <property type="entry name" value="HisK_dim/P_sf"/>
</dbReference>
<dbReference type="PANTHER" id="PTHR43065">
    <property type="entry name" value="SENSOR HISTIDINE KINASE"/>
    <property type="match status" value="1"/>
</dbReference>
<feature type="transmembrane region" description="Helical" evidence="9">
    <location>
        <begin position="289"/>
        <end position="307"/>
    </location>
</feature>
<evidence type="ECO:0000259" key="10">
    <source>
        <dbReference type="PROSITE" id="PS50109"/>
    </source>
</evidence>
<keyword evidence="9" id="KW-1133">Transmembrane helix</keyword>
<dbReference type="RefSeq" id="WP_290248206.1">
    <property type="nucleotide sequence ID" value="NZ_JAUFQT010000001.1"/>
</dbReference>
<dbReference type="SUPFAM" id="SSF55874">
    <property type="entry name" value="ATPase domain of HSP90 chaperone/DNA topoisomerase II/histidine kinase"/>
    <property type="match status" value="1"/>
</dbReference>
<dbReference type="Proteomes" id="UP001589654">
    <property type="component" value="Unassembled WGS sequence"/>
</dbReference>
<feature type="transmembrane region" description="Helical" evidence="9">
    <location>
        <begin position="729"/>
        <end position="752"/>
    </location>
</feature>
<evidence type="ECO:0000256" key="1">
    <source>
        <dbReference type="ARBA" id="ARBA00000085"/>
    </source>
</evidence>
<feature type="transmembrane region" description="Helical" evidence="9">
    <location>
        <begin position="242"/>
        <end position="262"/>
    </location>
</feature>
<keyword evidence="4" id="KW-0808">Transferase</keyword>
<keyword evidence="9" id="KW-0472">Membrane</keyword>
<keyword evidence="5" id="KW-0547">Nucleotide-binding</keyword>
<dbReference type="Gene3D" id="3.30.565.10">
    <property type="entry name" value="Histidine kinase-like ATPase, C-terminal domain"/>
    <property type="match status" value="1"/>
</dbReference>
<organism evidence="11 12">
    <name type="scientific">Echinicola jeungdonensis</name>
    <dbReference type="NCBI Taxonomy" id="709343"/>
    <lineage>
        <taxon>Bacteria</taxon>
        <taxon>Pseudomonadati</taxon>
        <taxon>Bacteroidota</taxon>
        <taxon>Cytophagia</taxon>
        <taxon>Cytophagales</taxon>
        <taxon>Cyclobacteriaceae</taxon>
        <taxon>Echinicola</taxon>
    </lineage>
</organism>
<evidence type="ECO:0000256" key="7">
    <source>
        <dbReference type="ARBA" id="ARBA00022840"/>
    </source>
</evidence>
<dbReference type="PROSITE" id="PS50109">
    <property type="entry name" value="HIS_KIN"/>
    <property type="match status" value="1"/>
</dbReference>
<evidence type="ECO:0000313" key="11">
    <source>
        <dbReference type="EMBL" id="MFB9212778.1"/>
    </source>
</evidence>
<feature type="transmembrane region" description="Helical" evidence="9">
    <location>
        <begin position="459"/>
        <end position="478"/>
    </location>
</feature>
<comment type="catalytic activity">
    <reaction evidence="1">
        <text>ATP + protein L-histidine = ADP + protein N-phospho-L-histidine.</text>
        <dbReference type="EC" id="2.7.13.3"/>
    </reaction>
</comment>
<evidence type="ECO:0000256" key="2">
    <source>
        <dbReference type="ARBA" id="ARBA00012438"/>
    </source>
</evidence>
<gene>
    <name evidence="11" type="ORF">ACFFUR_13260</name>
</gene>
<dbReference type="CDD" id="cd00075">
    <property type="entry name" value="HATPase"/>
    <property type="match status" value="1"/>
</dbReference>
<dbReference type="InterPro" id="IPR004358">
    <property type="entry name" value="Sig_transdc_His_kin-like_C"/>
</dbReference>
<dbReference type="EMBL" id="JBHMEW010000064">
    <property type="protein sequence ID" value="MFB9212778.1"/>
    <property type="molecule type" value="Genomic_DNA"/>
</dbReference>
<feature type="transmembrane region" description="Helical" evidence="9">
    <location>
        <begin position="368"/>
        <end position="392"/>
    </location>
</feature>
<dbReference type="CDD" id="cd00082">
    <property type="entry name" value="HisKA"/>
    <property type="match status" value="1"/>
</dbReference>
<evidence type="ECO:0000256" key="4">
    <source>
        <dbReference type="ARBA" id="ARBA00022679"/>
    </source>
</evidence>
<dbReference type="Gene3D" id="1.10.287.130">
    <property type="match status" value="1"/>
</dbReference>
<dbReference type="PRINTS" id="PR00344">
    <property type="entry name" value="BCTRLSENSOR"/>
</dbReference>
<feature type="domain" description="Histidine kinase" evidence="10">
    <location>
        <begin position="1023"/>
        <end position="1235"/>
    </location>
</feature>
<evidence type="ECO:0000256" key="8">
    <source>
        <dbReference type="ARBA" id="ARBA00023012"/>
    </source>
</evidence>
<sequence length="1236" mass="142352">MLKKKRLILFIAILVLGVVLAVNFLSNKPDPEKNAIAQITDKVQNVANQFDDDFIQLLMNNRPDKQISFSSLNFSSQHPFFLFSEEGKLVYWSDVTVTPSFDSFHTDHNYRSYQLIDNDKGTYFSRVRRVIRNNQVYWLVQMYSLFDKVELDNEYLQSGHNPAIFGNDRFILSSEPMDNYWDIRGEKGQYFFSVSLRPGYRQVGHSSNFALLLFFFSLLGLVTILGGDFVAKIWKKGLQVLALIYTTIIVVSVRGIMLVFNFPQDYFNWPLFDPGNYASSLLNPSLGDLLLNVMASLVILSMLISMLGRKRVLIQFGKLRERYYDWMFFLLAYFLSTVFLYLFFQLFTNIASNSQWDLNILAIPTFDYFKGISLFIIFLGGAGYLLFSIMAIRLVFYKSKSKKTYALKILILFAVPFILISGYYDFIYLIVFLAHFILLIAIVSFELYDNIFKLHLNTFLTFFFGCLVGAIITGAASYQDFRKQEIRSKVKLANQVLMENDVMAEFLLSDVMDRIREDLFIKNKMTAPFQSKIPIGQKIRKIHLNNYFDQYDLKVLVFNPKGEEILHRDREKNLDDYRFKYMNSDFATSVRDLYFLKGNEGIEGNRFYAFISLNKGDDFIGTILLELTQQRVHSTSVFPKLLLDRKYAENLYDKSFDYAIFRDSVLQYGVGNYNYRAPEVNGMLDNNNLYTTGLFRNNYHHFGVVNQSRIILISSPIYPLNYILADVSLFFVGYIAFTLLFIIIYVLANGISKVRFNYATKLQFYLNFAFFIPMLIISVIAIGLLSNSYLEDLHRQYFEKASIIRDNLTKYLEEESKGTMDRDDFLAEVYRLAETTATDINVYFPNGKLMATNQPNIFDKKILTQYLNPKAYAEILEAKNNRLILDEQVGNLKYKTVYLALRDTQSQNTLGIIAIPFFESEEELNVLIADVFSTIINIFVVIFILFLVVAYFVSKRLTDPFKLLTQKLKATSLESNEPMYWPIKDEIGMLVNEYNNMLFKLDESKKVLAKQEKESAWKEMAKQVAHEIKNPLTPMKLTLQHLLRLQSEGKLNDPKYLKRPVYNLIHQVDTLSDIANSFSTFAKMPLPKNEELDFKQVVSKAVDLFKNHEKGKVVFHKNVKGKLPVMGDGKLFGRVISNLIINGIQAVDEGNEPLIEVTLSVADGWTQVEVKDNGRGIPEELKGKIFIPSFSTKSDGSGLGLAIAKRGVETAGGKIWFESELDKGTSFFLAFPLIGE</sequence>
<dbReference type="InterPro" id="IPR036890">
    <property type="entry name" value="HATPase_C_sf"/>
</dbReference>
<dbReference type="PANTHER" id="PTHR43065:SF10">
    <property type="entry name" value="PEROXIDE STRESS-ACTIVATED HISTIDINE KINASE MAK3"/>
    <property type="match status" value="1"/>
</dbReference>
<dbReference type="SUPFAM" id="SSF47384">
    <property type="entry name" value="Homodimeric domain of signal transducing histidine kinase"/>
    <property type="match status" value="1"/>
</dbReference>
<feature type="transmembrane region" description="Helical" evidence="9">
    <location>
        <begin position="209"/>
        <end position="230"/>
    </location>
</feature>
<protein>
    <recommendedName>
        <fullName evidence="2">histidine kinase</fullName>
        <ecNumber evidence="2">2.7.13.3</ecNumber>
    </recommendedName>
</protein>
<name>A0ABV5J918_9BACT</name>
<keyword evidence="7" id="KW-0067">ATP-binding</keyword>
<feature type="transmembrane region" description="Helical" evidence="9">
    <location>
        <begin position="931"/>
        <end position="953"/>
    </location>
</feature>
<evidence type="ECO:0000256" key="6">
    <source>
        <dbReference type="ARBA" id="ARBA00022777"/>
    </source>
</evidence>
<dbReference type="InterPro" id="IPR003661">
    <property type="entry name" value="HisK_dim/P_dom"/>
</dbReference>
<dbReference type="InterPro" id="IPR003594">
    <property type="entry name" value="HATPase_dom"/>
</dbReference>
<keyword evidence="9" id="KW-0812">Transmembrane</keyword>
<evidence type="ECO:0000313" key="12">
    <source>
        <dbReference type="Proteomes" id="UP001589654"/>
    </source>
</evidence>
<keyword evidence="8" id="KW-0902">Two-component regulatory system</keyword>
<dbReference type="EC" id="2.7.13.3" evidence="2"/>
<dbReference type="SMART" id="SM00387">
    <property type="entry name" value="HATPase_c"/>
    <property type="match status" value="1"/>
</dbReference>